<proteinExistence type="predicted"/>
<name>A0ABP9FF02_9GAMM</name>
<organism evidence="1 2">
    <name type="scientific">Ferrimonas pelagia</name>
    <dbReference type="NCBI Taxonomy" id="1177826"/>
    <lineage>
        <taxon>Bacteria</taxon>
        <taxon>Pseudomonadati</taxon>
        <taxon>Pseudomonadota</taxon>
        <taxon>Gammaproteobacteria</taxon>
        <taxon>Alteromonadales</taxon>
        <taxon>Ferrimonadaceae</taxon>
        <taxon>Ferrimonas</taxon>
    </lineage>
</organism>
<evidence type="ECO:0000313" key="1">
    <source>
        <dbReference type="EMBL" id="GAA4900230.1"/>
    </source>
</evidence>
<sequence>MNTELFTQWTQQLTALSAPYQAYQQTLISSTERLLKLQQDTANYYGTLAVEQLHNVSAIKHWDDLATFGEQSAAAGNAVLNRFEADCGQFTELAQECHTAWQALVEQHNPLAK</sequence>
<accession>A0ABP9FF02</accession>
<dbReference type="EMBL" id="BAABJZ010000103">
    <property type="protein sequence ID" value="GAA4900230.1"/>
    <property type="molecule type" value="Genomic_DNA"/>
</dbReference>
<gene>
    <name evidence="1" type="ORF">GCM10023333_37590</name>
</gene>
<comment type="caution">
    <text evidence="1">The sequence shown here is derived from an EMBL/GenBank/DDBJ whole genome shotgun (WGS) entry which is preliminary data.</text>
</comment>
<dbReference type="RefSeq" id="WP_345337034.1">
    <property type="nucleotide sequence ID" value="NZ_BAABJZ010000103.1"/>
</dbReference>
<reference evidence="2" key="1">
    <citation type="journal article" date="2019" name="Int. J. Syst. Evol. Microbiol.">
        <title>The Global Catalogue of Microorganisms (GCM) 10K type strain sequencing project: providing services to taxonomists for standard genome sequencing and annotation.</title>
        <authorList>
            <consortium name="The Broad Institute Genomics Platform"/>
            <consortium name="The Broad Institute Genome Sequencing Center for Infectious Disease"/>
            <person name="Wu L."/>
            <person name="Ma J."/>
        </authorList>
    </citation>
    <scope>NUCLEOTIDE SEQUENCE [LARGE SCALE GENOMIC DNA]</scope>
    <source>
        <strain evidence="2">JCM 18401</strain>
    </source>
</reference>
<evidence type="ECO:0000313" key="2">
    <source>
        <dbReference type="Proteomes" id="UP001499988"/>
    </source>
</evidence>
<keyword evidence="2" id="KW-1185">Reference proteome</keyword>
<dbReference type="Proteomes" id="UP001499988">
    <property type="component" value="Unassembled WGS sequence"/>
</dbReference>
<protein>
    <recommendedName>
        <fullName evidence="3">Phasin protein</fullName>
    </recommendedName>
</protein>
<evidence type="ECO:0008006" key="3">
    <source>
        <dbReference type="Google" id="ProtNLM"/>
    </source>
</evidence>